<dbReference type="GO" id="GO:0006679">
    <property type="term" value="P:glucosylceramide biosynthetic process"/>
    <property type="evidence" value="ECO:0007669"/>
    <property type="project" value="TreeGrafter"/>
</dbReference>
<organism evidence="10 11">
    <name type="scientific">Acetobacter tropicalis</name>
    <dbReference type="NCBI Taxonomy" id="104102"/>
    <lineage>
        <taxon>Bacteria</taxon>
        <taxon>Pseudomonadati</taxon>
        <taxon>Pseudomonadota</taxon>
        <taxon>Alphaproteobacteria</taxon>
        <taxon>Acetobacterales</taxon>
        <taxon>Acetobacteraceae</taxon>
        <taxon>Acetobacter</taxon>
    </lineage>
</organism>
<comment type="pathway">
    <text evidence="3">Sphingolipid metabolism.</text>
</comment>
<gene>
    <name evidence="10" type="ORF">AtDm6_0309</name>
</gene>
<dbReference type="PANTHER" id="PTHR12726:SF0">
    <property type="entry name" value="CERAMIDE GLUCOSYLTRANSFERASE"/>
    <property type="match status" value="1"/>
</dbReference>
<keyword evidence="6 9" id="KW-0812">Transmembrane</keyword>
<sequence length="391" mass="42880">MSAFPFLAAASAVLAVCGCVQSMAGALLLRRFRTQERKPVTLTPLPPVTVLKPLYGSEPLLEEALESFCTQDYPGGAVQILFGVRDDDDPAIAIVRRLQQRHPHLDMQIVINPAVHGMNRKISNLMNILPQAKYDILVISDSDIHVTPDYLRHIVSALSKPGTGLVTTLYAGLPAKSTVVQMLAACQINHNFLPGVILSRYLGRQDCLGATMALKREMLDAVGGFEALLPHVADDALLGRLVRQRGYDITIADCLTWTTIAERNTSELLSHELRWGRTVCTLAPAGYAASSIQLPLFWATLVFLFQPHALWACLLFFSVWAIRAVTALLIDRTVGTRPLWPLLLLPMRDWLSAAIMVGSASGTRVDWRGQTMHVAPHPIPPPSPGHLSAER</sequence>
<feature type="transmembrane region" description="Helical" evidence="9">
    <location>
        <begin position="6"/>
        <end position="29"/>
    </location>
</feature>
<dbReference type="EC" id="2.4.1.80" evidence="10"/>
<accession>A0A094YY75</accession>
<proteinExistence type="predicted"/>
<dbReference type="Proteomes" id="UP000029448">
    <property type="component" value="Unassembled WGS sequence"/>
</dbReference>
<dbReference type="SUPFAM" id="SSF53448">
    <property type="entry name" value="Nucleotide-diphospho-sugar transferases"/>
    <property type="match status" value="1"/>
</dbReference>
<dbReference type="GeneID" id="89478641"/>
<feature type="transmembrane region" description="Helical" evidence="9">
    <location>
        <begin position="279"/>
        <end position="303"/>
    </location>
</feature>
<evidence type="ECO:0000256" key="5">
    <source>
        <dbReference type="ARBA" id="ARBA00022679"/>
    </source>
</evidence>
<dbReference type="Gene3D" id="3.90.550.10">
    <property type="entry name" value="Spore Coat Polysaccharide Biosynthesis Protein SpsA, Chain A"/>
    <property type="match status" value="1"/>
</dbReference>
<evidence type="ECO:0000313" key="11">
    <source>
        <dbReference type="Proteomes" id="UP000029448"/>
    </source>
</evidence>
<dbReference type="Pfam" id="PF13506">
    <property type="entry name" value="Glyco_transf_21"/>
    <property type="match status" value="1"/>
</dbReference>
<feature type="transmembrane region" description="Helical" evidence="9">
    <location>
        <begin position="309"/>
        <end position="330"/>
    </location>
</feature>
<evidence type="ECO:0000256" key="8">
    <source>
        <dbReference type="ARBA" id="ARBA00023136"/>
    </source>
</evidence>
<dbReference type="InterPro" id="IPR029044">
    <property type="entry name" value="Nucleotide-diphossugar_trans"/>
</dbReference>
<evidence type="ECO:0000256" key="4">
    <source>
        <dbReference type="ARBA" id="ARBA00022676"/>
    </source>
</evidence>
<reference evidence="10 11" key="1">
    <citation type="submission" date="2014-06" db="EMBL/GenBank/DDBJ databases">
        <title>Functional and comparative genomic analyses of the Drosophila gut microbiota identify candidate symbiosis factors.</title>
        <authorList>
            <person name="Newell P.D."/>
            <person name="Chaston J.M."/>
            <person name="Douglas A.E."/>
        </authorList>
    </citation>
    <scope>NUCLEOTIDE SEQUENCE [LARGE SCALE GENOMIC DNA]</scope>
    <source>
        <strain evidence="10 11">DmCS_006</strain>
    </source>
</reference>
<dbReference type="CDD" id="cd02520">
    <property type="entry name" value="Glucosylceramide_synthase"/>
    <property type="match status" value="1"/>
</dbReference>
<keyword evidence="8 9" id="KW-0472">Membrane</keyword>
<dbReference type="InterPro" id="IPR017835">
    <property type="entry name" value="Hopen-assoc_HpnI"/>
</dbReference>
<evidence type="ECO:0000256" key="2">
    <source>
        <dbReference type="ARBA" id="ARBA00004760"/>
    </source>
</evidence>
<comment type="caution">
    <text evidence="10">The sequence shown here is derived from an EMBL/GenBank/DDBJ whole genome shotgun (WGS) entry which is preliminary data.</text>
</comment>
<dbReference type="PATRIC" id="fig|104102.7.peg.307"/>
<dbReference type="GO" id="GO:0008120">
    <property type="term" value="F:ceramide glucosyltransferase activity"/>
    <property type="evidence" value="ECO:0007669"/>
    <property type="project" value="UniProtKB-EC"/>
</dbReference>
<keyword evidence="11" id="KW-1185">Reference proteome</keyword>
<evidence type="ECO:0000256" key="1">
    <source>
        <dbReference type="ARBA" id="ARBA00004141"/>
    </source>
</evidence>
<evidence type="ECO:0000256" key="3">
    <source>
        <dbReference type="ARBA" id="ARBA00004991"/>
    </source>
</evidence>
<keyword evidence="5 10" id="KW-0808">Transferase</keyword>
<keyword evidence="4 10" id="KW-0328">Glycosyltransferase</keyword>
<name>A0A094YY75_9PROT</name>
<dbReference type="PANTHER" id="PTHR12726">
    <property type="entry name" value="CERAMIDE GLUCOSYLTRANSFERASE"/>
    <property type="match status" value="1"/>
</dbReference>
<dbReference type="GO" id="GO:0016020">
    <property type="term" value="C:membrane"/>
    <property type="evidence" value="ECO:0007669"/>
    <property type="project" value="UniProtKB-SubCell"/>
</dbReference>
<dbReference type="NCBIfam" id="TIGR03472">
    <property type="entry name" value="HpnI"/>
    <property type="match status" value="1"/>
</dbReference>
<evidence type="ECO:0000256" key="7">
    <source>
        <dbReference type="ARBA" id="ARBA00022989"/>
    </source>
</evidence>
<dbReference type="AlphaFoldDB" id="A0A094YY75"/>
<dbReference type="RefSeq" id="WP_035377519.1">
    <property type="nucleotide sequence ID" value="NZ_JACAOJ010000014.1"/>
</dbReference>
<dbReference type="EMBL" id="JOKM01000012">
    <property type="protein sequence ID" value="KGB26317.1"/>
    <property type="molecule type" value="Genomic_DNA"/>
</dbReference>
<keyword evidence="7 9" id="KW-1133">Transmembrane helix</keyword>
<dbReference type="InterPro" id="IPR025993">
    <property type="entry name" value="Ceramide_glucosylTrfase"/>
</dbReference>
<comment type="subcellular location">
    <subcellularLocation>
        <location evidence="1">Membrane</location>
        <topology evidence="1">Multi-pass membrane protein</topology>
    </subcellularLocation>
</comment>
<comment type="pathway">
    <text evidence="2">Lipid metabolism; sphingolipid metabolism.</text>
</comment>
<evidence type="ECO:0000256" key="6">
    <source>
        <dbReference type="ARBA" id="ARBA00022692"/>
    </source>
</evidence>
<evidence type="ECO:0000313" key="10">
    <source>
        <dbReference type="EMBL" id="KGB26317.1"/>
    </source>
</evidence>
<dbReference type="STRING" id="104102.AtDm6_0309"/>
<protein>
    <submittedName>
        <fullName evidence="10">Ceramide glucosyltransferase</fullName>
        <ecNumber evidence="10">2.4.1.80</ecNumber>
    </submittedName>
</protein>
<evidence type="ECO:0000256" key="9">
    <source>
        <dbReference type="SAM" id="Phobius"/>
    </source>
</evidence>